<dbReference type="GO" id="GO:0019888">
    <property type="term" value="F:protein phosphatase regulator activity"/>
    <property type="evidence" value="ECO:0007669"/>
    <property type="project" value="TreeGrafter"/>
</dbReference>
<dbReference type="Pfam" id="PF02985">
    <property type="entry name" value="HEAT"/>
    <property type="match status" value="1"/>
</dbReference>
<dbReference type="PANTHER" id="PTHR10648">
    <property type="entry name" value="SERINE/THREONINE-PROTEIN PHOSPHATASE PP2A 65 KDA REGULATORY SUBUNIT"/>
    <property type="match status" value="1"/>
</dbReference>
<dbReference type="InterPro" id="IPR051023">
    <property type="entry name" value="PP2A_Regulatory_Subunit_A"/>
</dbReference>
<dbReference type="InterPro" id="IPR011989">
    <property type="entry name" value="ARM-like"/>
</dbReference>
<dbReference type="Proteomes" id="UP001165080">
    <property type="component" value="Unassembled WGS sequence"/>
</dbReference>
<dbReference type="AlphaFoldDB" id="A0A9W6F4I9"/>
<dbReference type="PROSITE" id="PS50077">
    <property type="entry name" value="HEAT_REPEAT"/>
    <property type="match status" value="1"/>
</dbReference>
<name>A0A9W6F4I9_9CHLO</name>
<dbReference type="OrthoDB" id="539904at2759"/>
<evidence type="ECO:0000256" key="2">
    <source>
        <dbReference type="PROSITE-ProRule" id="PRU00103"/>
    </source>
</evidence>
<dbReference type="EMBL" id="BRXU01000013">
    <property type="protein sequence ID" value="GLC55545.1"/>
    <property type="molecule type" value="Genomic_DNA"/>
</dbReference>
<dbReference type="Gene3D" id="1.25.10.10">
    <property type="entry name" value="Leucine-rich Repeat Variant"/>
    <property type="match status" value="1"/>
</dbReference>
<dbReference type="InterPro" id="IPR016024">
    <property type="entry name" value="ARM-type_fold"/>
</dbReference>
<evidence type="ECO:0000256" key="1">
    <source>
        <dbReference type="ARBA" id="ARBA00022737"/>
    </source>
</evidence>
<feature type="compositionally biased region" description="Low complexity" evidence="3">
    <location>
        <begin position="716"/>
        <end position="727"/>
    </location>
</feature>
<feature type="compositionally biased region" description="Basic and acidic residues" evidence="3">
    <location>
        <begin position="634"/>
        <end position="660"/>
    </location>
</feature>
<reference evidence="4 5" key="1">
    <citation type="journal article" date="2023" name="Commun. Biol.">
        <title>Reorganization of the ancestral sex-determining regions during the evolution of trioecy in Pleodorina starrii.</title>
        <authorList>
            <person name="Takahashi K."/>
            <person name="Suzuki S."/>
            <person name="Kawai-Toyooka H."/>
            <person name="Yamamoto K."/>
            <person name="Hamaji T."/>
            <person name="Ootsuki R."/>
            <person name="Yamaguchi H."/>
            <person name="Kawachi M."/>
            <person name="Higashiyama T."/>
            <person name="Nozaki H."/>
        </authorList>
    </citation>
    <scope>NUCLEOTIDE SEQUENCE [LARGE SCALE GENOMIC DNA]</scope>
    <source>
        <strain evidence="4 5">NIES-4479</strain>
    </source>
</reference>
<dbReference type="InterPro" id="IPR000357">
    <property type="entry name" value="HEAT"/>
</dbReference>
<evidence type="ECO:0000256" key="3">
    <source>
        <dbReference type="SAM" id="MobiDB-lite"/>
    </source>
</evidence>
<feature type="compositionally biased region" description="Gly residues" evidence="3">
    <location>
        <begin position="674"/>
        <end position="686"/>
    </location>
</feature>
<protein>
    <submittedName>
        <fullName evidence="4">Uncharacterized protein</fullName>
    </submittedName>
</protein>
<feature type="region of interest" description="Disordered" evidence="3">
    <location>
        <begin position="618"/>
        <end position="735"/>
    </location>
</feature>
<dbReference type="SUPFAM" id="SSF48371">
    <property type="entry name" value="ARM repeat"/>
    <property type="match status" value="1"/>
</dbReference>
<proteinExistence type="predicted"/>
<dbReference type="InterPro" id="IPR021133">
    <property type="entry name" value="HEAT_type_2"/>
</dbReference>
<keyword evidence="5" id="KW-1185">Reference proteome</keyword>
<feature type="region of interest" description="Disordered" evidence="3">
    <location>
        <begin position="1"/>
        <end position="22"/>
    </location>
</feature>
<feature type="repeat" description="HEAT" evidence="2">
    <location>
        <begin position="71"/>
        <end position="109"/>
    </location>
</feature>
<comment type="caution">
    <text evidence="4">The sequence shown here is derived from an EMBL/GenBank/DDBJ whole genome shotgun (WGS) entry which is preliminary data.</text>
</comment>
<evidence type="ECO:0000313" key="5">
    <source>
        <dbReference type="Proteomes" id="UP001165080"/>
    </source>
</evidence>
<gene>
    <name evidence="4" type="primary">PLEST010399</name>
    <name evidence="4" type="ORF">PLESTB_000999000</name>
</gene>
<feature type="compositionally biased region" description="Low complexity" evidence="3">
    <location>
        <begin position="618"/>
        <end position="629"/>
    </location>
</feature>
<dbReference type="GO" id="GO:0005737">
    <property type="term" value="C:cytoplasm"/>
    <property type="evidence" value="ECO:0007669"/>
    <property type="project" value="TreeGrafter"/>
</dbReference>
<accession>A0A9W6F4I9</accession>
<keyword evidence="1" id="KW-0677">Repeat</keyword>
<organism evidence="4 5">
    <name type="scientific">Pleodorina starrii</name>
    <dbReference type="NCBI Taxonomy" id="330485"/>
    <lineage>
        <taxon>Eukaryota</taxon>
        <taxon>Viridiplantae</taxon>
        <taxon>Chlorophyta</taxon>
        <taxon>core chlorophytes</taxon>
        <taxon>Chlorophyceae</taxon>
        <taxon>CS clade</taxon>
        <taxon>Chlamydomonadales</taxon>
        <taxon>Volvocaceae</taxon>
        <taxon>Pleodorina</taxon>
    </lineage>
</organism>
<feature type="compositionally biased region" description="Low complexity" evidence="3">
    <location>
        <begin position="664"/>
        <end position="673"/>
    </location>
</feature>
<evidence type="ECO:0000313" key="4">
    <source>
        <dbReference type="EMBL" id="GLC55545.1"/>
    </source>
</evidence>
<dbReference type="PANTHER" id="PTHR10648:SF1">
    <property type="entry name" value="SERINE_THREONINE-PROTEIN PHOSPHATASE 4 REGULATORY SUBUNIT 1"/>
    <property type="match status" value="1"/>
</dbReference>
<sequence length="819" mass="82957">MTRKSKNEPEDEDDLERAPWEDGALTVDVTSVPAEVVVKNCLSDDLPLRLAYIKGLASAATRANKRELSKLLGAVEPLLDDEALGVRLETLQQLQQLAKLADSTVSREEVEEAVVDALEQQLRPSLDPSNSPGGGSAGTGALPLVRDALLAALDAVCGELPAGSRNALLLRLLRAANAALDKPLALGGGGKASGDASLMALSLAVVAVRHMDPDRGGLAMAAIGGRLCGHGDLRVREALAGALPQLYGRYAGCPGALEQMFETLEPLCNDKVWSVRQACARVVSELSLLCGRADAGASGTPLTPTLSPPTPTQQQQRADELQVRLLRRLYLDTLLPTKSQWVVTAAREQAGAAIASLRPGGPVAELLPPLLDAYCAAAAAVGQGAAEVRRACAESFGDVVAKAGPERWPQLQPVFVRLLASNDPPTLCSLVASAERVVRLLAAVPASGGSSVGSGGAVSGQDCGAGGAGGGGSVRRGEHSAAAARQVVSGPLLEVLRNQLHLVAPAASAAMAGLLEVCPVELQREVLQLMPQLCEPPAGEGGRCGDWRPRLSLANQLHAATRAVATAAAAADAAGGGADATALVARCALALCGDPVWAVRWAAATQVGLILADAATPTPPTAAAGASSSCGRAEGVERTAEEKAGREEEDRAEEARRGPLDGEPSGPCPNGSPDNGGSGGPGGNGGLRVPKEARDGEGGDGGDVGADGEQGDPRVAQGAEAAASSLADPGRAGELAAAGDQAGALSGLTERQRGWLDLVLRRFGSDGDAGACGQSEAGAAGAGVTAVRELAAWLRHAALQGTRAEQALAAACCQGAVPR</sequence>